<organism evidence="1">
    <name type="scientific">Siphoviridae sp. ctrWS2</name>
    <dbReference type="NCBI Taxonomy" id="2823602"/>
    <lineage>
        <taxon>Viruses</taxon>
        <taxon>Duplodnaviria</taxon>
        <taxon>Heunggongvirae</taxon>
        <taxon>Uroviricota</taxon>
        <taxon>Caudoviricetes</taxon>
    </lineage>
</organism>
<sequence>MPKKDTTYERIERALYKDREEIEQMLSPREQEIRERMMLCVAKKMDSPLVEDSELVTFLMHGCGGNATPVSQSQAYRDIGMINRLVGNIQLAAKNWYRYMIVEGAKKGYQLAIDSGDAKGAAANLDKIGKYTMADKEDNRLDFERMIPPSFEPSDDITLLEGIEPIDDLEERRKELRELARSMAKGKAVDAEIINEEEDE</sequence>
<accession>A0A8S5LEA8</accession>
<reference evidence="1" key="1">
    <citation type="journal article" date="2021" name="Proc. Natl. Acad. Sci. U.S.A.">
        <title>A Catalog of Tens of Thousands of Viruses from Human Metagenomes Reveals Hidden Associations with Chronic Diseases.</title>
        <authorList>
            <person name="Tisza M.J."/>
            <person name="Buck C.B."/>
        </authorList>
    </citation>
    <scope>NUCLEOTIDE SEQUENCE</scope>
    <source>
        <strain evidence="1">CtrWS2</strain>
    </source>
</reference>
<dbReference type="EMBL" id="BK014695">
    <property type="protein sequence ID" value="DAD68179.1"/>
    <property type="molecule type" value="Genomic_DNA"/>
</dbReference>
<protein>
    <submittedName>
        <fullName evidence="1">Uncharacterized protein</fullName>
    </submittedName>
</protein>
<evidence type="ECO:0000313" key="1">
    <source>
        <dbReference type="EMBL" id="DAD68179.1"/>
    </source>
</evidence>
<name>A0A8S5LEA8_9CAUD</name>
<proteinExistence type="predicted"/>